<dbReference type="FunFam" id="3.90.226.10:FF:000026">
    <property type="entry name" value="3-hydroxyisobutyryl-CoA hydrolase, mitochondrial"/>
    <property type="match status" value="1"/>
</dbReference>
<comment type="caution">
    <text evidence="8">The sequence shown here is derived from an EMBL/GenBank/DDBJ whole genome shotgun (WGS) entry which is preliminary data.</text>
</comment>
<dbReference type="Gene3D" id="3.90.226.10">
    <property type="entry name" value="2-enoyl-CoA Hydratase, Chain A, domain 1"/>
    <property type="match status" value="1"/>
</dbReference>
<dbReference type="PANTHER" id="PTHR43176">
    <property type="entry name" value="3-HYDROXYISOBUTYRYL-COA HYDROLASE-RELATED"/>
    <property type="match status" value="1"/>
</dbReference>
<dbReference type="InterPro" id="IPR032259">
    <property type="entry name" value="HIBYL-CoA-H"/>
</dbReference>
<dbReference type="SUPFAM" id="SSF52096">
    <property type="entry name" value="ClpP/crotonase"/>
    <property type="match status" value="1"/>
</dbReference>
<accession>A0A9W9PI71</accession>
<protein>
    <recommendedName>
        <fullName evidence="3">3-hydroxyisobutyryl-CoA hydrolase</fullName>
        <ecNumber evidence="3">3.1.2.4</ecNumber>
    </recommendedName>
    <alternativeName>
        <fullName evidence="6">3-hydroxyisobutyryl-coenzyme A hydrolase</fullName>
    </alternativeName>
</protein>
<comment type="subcellular location">
    <subcellularLocation>
        <location evidence="2">Mitochondrion</location>
    </subcellularLocation>
</comment>
<evidence type="ECO:0000313" key="9">
    <source>
        <dbReference type="Proteomes" id="UP001150941"/>
    </source>
</evidence>
<dbReference type="EC" id="3.1.2.4" evidence="3"/>
<dbReference type="CDD" id="cd06558">
    <property type="entry name" value="crotonase-like"/>
    <property type="match status" value="1"/>
</dbReference>
<dbReference type="PROSITE" id="PS00166">
    <property type="entry name" value="ENOYL_COA_HYDRATASE"/>
    <property type="match status" value="1"/>
</dbReference>
<dbReference type="GeneID" id="83198185"/>
<evidence type="ECO:0000256" key="4">
    <source>
        <dbReference type="ARBA" id="ARBA00022801"/>
    </source>
</evidence>
<reference evidence="8" key="1">
    <citation type="submission" date="2022-11" db="EMBL/GenBank/DDBJ databases">
        <authorList>
            <person name="Petersen C."/>
        </authorList>
    </citation>
    <scope>NUCLEOTIDE SEQUENCE</scope>
    <source>
        <strain evidence="8">IBT 19713</strain>
    </source>
</reference>
<evidence type="ECO:0000256" key="5">
    <source>
        <dbReference type="ARBA" id="ARBA00023128"/>
    </source>
</evidence>
<dbReference type="GO" id="GO:0005739">
    <property type="term" value="C:mitochondrion"/>
    <property type="evidence" value="ECO:0007669"/>
    <property type="project" value="UniProtKB-SubCell"/>
</dbReference>
<evidence type="ECO:0000256" key="2">
    <source>
        <dbReference type="ARBA" id="ARBA00004173"/>
    </source>
</evidence>
<dbReference type="InterPro" id="IPR045004">
    <property type="entry name" value="ECH_dom"/>
</dbReference>
<name>A0A9W9PI71_9EURO</name>
<evidence type="ECO:0000256" key="6">
    <source>
        <dbReference type="ARBA" id="ARBA00031181"/>
    </source>
</evidence>
<dbReference type="AlphaFoldDB" id="A0A9W9PI71"/>
<dbReference type="Proteomes" id="UP001150941">
    <property type="component" value="Unassembled WGS sequence"/>
</dbReference>
<organism evidence="8 9">
    <name type="scientific">Penicillium chermesinum</name>
    <dbReference type="NCBI Taxonomy" id="63820"/>
    <lineage>
        <taxon>Eukaryota</taxon>
        <taxon>Fungi</taxon>
        <taxon>Dikarya</taxon>
        <taxon>Ascomycota</taxon>
        <taxon>Pezizomycotina</taxon>
        <taxon>Eurotiomycetes</taxon>
        <taxon>Eurotiomycetidae</taxon>
        <taxon>Eurotiales</taxon>
        <taxon>Aspergillaceae</taxon>
        <taxon>Penicillium</taxon>
    </lineage>
</organism>
<dbReference type="InterPro" id="IPR029045">
    <property type="entry name" value="ClpP/crotonase-like_dom_sf"/>
</dbReference>
<dbReference type="InterPro" id="IPR018376">
    <property type="entry name" value="Enoyl-CoA_hyd/isom_CS"/>
</dbReference>
<sequence>MLLRPVSRLPSPPSWISRLSPPMPLRAKVTNPAFQAAVTMSTSTDIPKELPGDEPNDVLFNSMYGLRSIELNRPKKLNSLNGSMVRKILPRLKEWEKSHLASIVLISGAGPKALCAGGDVAALALQNEQGESGSQASTDFFGLEYRLDHSIATYSKPVISFMDGITMGGGVGLSMHAPFRIATEKTVFAMPETTIGFFPDVGGSFLLPRLDGETGTYLALTSERLNGVQALYSGIATHYLHSSVLANVTQRLSELVFQDDLDLPGRLDLVNKTMAEFSLGLPSLQEEPILLAGELRNAIDRCFRFNTVEEIFQALEAETEQKAWAQKTLETLSSRSPTSLKVTLRQQRLGKKWSISETFQREHAIAGKFMRHPDFIEGVKARLMSKPPRQAEWQPPKLENVSAEDVEKFFEIPDGESRLKLLSEGDYTRYPHERFALPREVDIEAFVRERRLGPKKTIEEFAKKWDQKEGVREKVAEVLNRRTISDNHGWRWV</sequence>
<dbReference type="RefSeq" id="XP_058334023.1">
    <property type="nucleotide sequence ID" value="XM_058470882.1"/>
</dbReference>
<dbReference type="OrthoDB" id="1737613at2759"/>
<evidence type="ECO:0000256" key="1">
    <source>
        <dbReference type="ARBA" id="ARBA00001709"/>
    </source>
</evidence>
<dbReference type="EMBL" id="JAPQKS010000002">
    <property type="protein sequence ID" value="KAJ5246602.1"/>
    <property type="molecule type" value="Genomic_DNA"/>
</dbReference>
<dbReference type="GO" id="GO:0003860">
    <property type="term" value="F:3-hydroxyisobutyryl-CoA hydrolase activity"/>
    <property type="evidence" value="ECO:0007669"/>
    <property type="project" value="UniProtKB-EC"/>
</dbReference>
<proteinExistence type="predicted"/>
<dbReference type="GO" id="GO:0006574">
    <property type="term" value="P:L-valine catabolic process"/>
    <property type="evidence" value="ECO:0007669"/>
    <property type="project" value="TreeGrafter"/>
</dbReference>
<keyword evidence="5" id="KW-0496">Mitochondrion</keyword>
<comment type="catalytic activity">
    <reaction evidence="1">
        <text>3-hydroxy-2-methylpropanoyl-CoA + H2O = 3-hydroxy-2-methylpropanoate + CoA + H(+)</text>
        <dbReference type="Rhea" id="RHEA:20888"/>
        <dbReference type="ChEBI" id="CHEBI:11805"/>
        <dbReference type="ChEBI" id="CHEBI:15377"/>
        <dbReference type="ChEBI" id="CHEBI:15378"/>
        <dbReference type="ChEBI" id="CHEBI:57287"/>
        <dbReference type="ChEBI" id="CHEBI:57340"/>
        <dbReference type="EC" id="3.1.2.4"/>
    </reaction>
</comment>
<evidence type="ECO:0000256" key="3">
    <source>
        <dbReference type="ARBA" id="ARBA00011915"/>
    </source>
</evidence>
<dbReference type="PANTHER" id="PTHR43176:SF3">
    <property type="entry name" value="3-HYDROXYISOBUTYRYL-COA HYDROLASE, MITOCHONDRIAL"/>
    <property type="match status" value="1"/>
</dbReference>
<dbReference type="Pfam" id="PF16113">
    <property type="entry name" value="ECH_2"/>
    <property type="match status" value="1"/>
</dbReference>
<gene>
    <name evidence="8" type="ORF">N7468_001585</name>
</gene>
<feature type="domain" description="Enoyl-CoA hydratase/isomerase" evidence="7">
    <location>
        <begin position="67"/>
        <end position="410"/>
    </location>
</feature>
<dbReference type="NCBIfam" id="NF004127">
    <property type="entry name" value="PRK05617.1"/>
    <property type="match status" value="1"/>
</dbReference>
<keyword evidence="4 8" id="KW-0378">Hydrolase</keyword>
<evidence type="ECO:0000259" key="7">
    <source>
        <dbReference type="Pfam" id="PF16113"/>
    </source>
</evidence>
<keyword evidence="9" id="KW-1185">Reference proteome</keyword>
<evidence type="ECO:0000313" key="8">
    <source>
        <dbReference type="EMBL" id="KAJ5246602.1"/>
    </source>
</evidence>
<reference evidence="8" key="2">
    <citation type="journal article" date="2023" name="IMA Fungus">
        <title>Comparative genomic study of the Penicillium genus elucidates a diverse pangenome and 15 lateral gene transfer events.</title>
        <authorList>
            <person name="Petersen C."/>
            <person name="Sorensen T."/>
            <person name="Nielsen M.R."/>
            <person name="Sondergaard T.E."/>
            <person name="Sorensen J.L."/>
            <person name="Fitzpatrick D.A."/>
            <person name="Frisvad J.C."/>
            <person name="Nielsen K.L."/>
        </authorList>
    </citation>
    <scope>NUCLEOTIDE SEQUENCE</scope>
    <source>
        <strain evidence="8">IBT 19713</strain>
    </source>
</reference>